<dbReference type="EMBL" id="BDQG01000001">
    <property type="protein sequence ID" value="GAW66366.1"/>
    <property type="molecule type" value="Genomic_DNA"/>
</dbReference>
<comment type="caution">
    <text evidence="2">The sequence shown here is derived from an EMBL/GenBank/DDBJ whole genome shotgun (WGS) entry which is preliminary data.</text>
</comment>
<organism evidence="2 3">
    <name type="scientific">Geoanaerobacter pelophilus</name>
    <dbReference type="NCBI Taxonomy" id="60036"/>
    <lineage>
        <taxon>Bacteria</taxon>
        <taxon>Pseudomonadati</taxon>
        <taxon>Thermodesulfobacteriota</taxon>
        <taxon>Desulfuromonadia</taxon>
        <taxon>Geobacterales</taxon>
        <taxon>Geobacteraceae</taxon>
        <taxon>Geoanaerobacter</taxon>
    </lineage>
</organism>
<protein>
    <submittedName>
        <fullName evidence="2">Lipoprotein</fullName>
    </submittedName>
</protein>
<keyword evidence="3" id="KW-1185">Reference proteome</keyword>
<proteinExistence type="predicted"/>
<keyword evidence="1" id="KW-0732">Signal</keyword>
<dbReference type="RefSeq" id="WP_085812725.1">
    <property type="nucleotide sequence ID" value="NZ_BDQG01000001.1"/>
</dbReference>
<dbReference type="SUPFAM" id="SSF117074">
    <property type="entry name" value="Hypothetical protein PA1324"/>
    <property type="match status" value="1"/>
</dbReference>
<name>A0ABQ0MGZ0_9BACT</name>
<evidence type="ECO:0000256" key="1">
    <source>
        <dbReference type="SAM" id="SignalP"/>
    </source>
</evidence>
<keyword evidence="2" id="KW-0449">Lipoprotein</keyword>
<feature type="chain" id="PRO_5045039369" evidence="1">
    <location>
        <begin position="20"/>
        <end position="275"/>
    </location>
</feature>
<gene>
    <name evidence="2" type="ORF">GPEL0_01f1699</name>
</gene>
<dbReference type="PROSITE" id="PS51257">
    <property type="entry name" value="PROKAR_LIPOPROTEIN"/>
    <property type="match status" value="1"/>
</dbReference>
<feature type="signal peptide" evidence="1">
    <location>
        <begin position="1"/>
        <end position="19"/>
    </location>
</feature>
<reference evidence="2 3" key="1">
    <citation type="submission" date="2017-04" db="EMBL/GenBank/DDBJ databases">
        <authorList>
            <consortium name="Geobacter pelophilus Genome Sequencing"/>
            <person name="Aoyagi T."/>
            <person name="Koike H."/>
            <person name="Hori T."/>
        </authorList>
    </citation>
    <scope>NUCLEOTIDE SEQUENCE [LARGE SCALE GENOMIC DNA]</scope>
    <source>
        <strain evidence="2 3">Drf2</strain>
    </source>
</reference>
<accession>A0ABQ0MGZ0</accession>
<sequence>MKKQIAAATIIAAAMLAGCGGGGGSATPTSATVAGKVADGYLVNATVFMDKNNNYLWDEGEPKTTTDANGAYTLTVDPADVGQFPIIALAIAGTTIDKDTNSAVLHSYLLSLPKESVTGTVSTDSNFLSPMSTQLREMMETGNYATMYDAMVDLRTKLGLDSNADLMADYIASHNANMHTTAQNMATMMGQQQNLMFRNYSGANHLDVTRYRNMMGAMFSNMSTIRTQTQTSNQMTNMINSMTGNLSSIPAGQPYQNMPSFNSGMTWGNSMMGGR</sequence>
<reference evidence="3" key="2">
    <citation type="submission" date="2017-05" db="EMBL/GenBank/DDBJ databases">
        <title>Draft genome sequence of Geobacter pelophilus, a iron(III)-reducing bacteria.</title>
        <authorList>
            <person name="Aoyagi T."/>
            <person name="Koike H."/>
            <person name="Morita T."/>
            <person name="Sato Y."/>
            <person name="Habe H."/>
            <person name="Hori T."/>
        </authorList>
    </citation>
    <scope>NUCLEOTIDE SEQUENCE [LARGE SCALE GENOMIC DNA]</scope>
    <source>
        <strain evidence="3">Drf2</strain>
    </source>
</reference>
<dbReference type="Proteomes" id="UP000194153">
    <property type="component" value="Unassembled WGS sequence"/>
</dbReference>
<evidence type="ECO:0000313" key="3">
    <source>
        <dbReference type="Proteomes" id="UP000194153"/>
    </source>
</evidence>
<evidence type="ECO:0000313" key="2">
    <source>
        <dbReference type="EMBL" id="GAW66366.1"/>
    </source>
</evidence>